<comment type="caution">
    <text evidence="1">The sequence shown here is derived from an EMBL/GenBank/DDBJ whole genome shotgun (WGS) entry which is preliminary data.</text>
</comment>
<sequence>MEFLILTLVVTFVLLAEMVNTALEIVVDLAEE</sequence>
<dbReference type="InterPro" id="IPR000829">
    <property type="entry name" value="DAGK"/>
</dbReference>
<organism evidence="1">
    <name type="scientific">marine sediment metagenome</name>
    <dbReference type="NCBI Taxonomy" id="412755"/>
    <lineage>
        <taxon>unclassified sequences</taxon>
        <taxon>metagenomes</taxon>
        <taxon>ecological metagenomes</taxon>
    </lineage>
</organism>
<dbReference type="AlphaFoldDB" id="X0VPU5"/>
<name>X0VPU5_9ZZZZ</name>
<dbReference type="GO" id="GO:0016301">
    <property type="term" value="F:kinase activity"/>
    <property type="evidence" value="ECO:0007669"/>
    <property type="project" value="InterPro"/>
</dbReference>
<reference evidence="1" key="1">
    <citation type="journal article" date="2014" name="Front. Microbiol.">
        <title>High frequency of phylogenetically diverse reductive dehalogenase-homologous genes in deep subseafloor sedimentary metagenomes.</title>
        <authorList>
            <person name="Kawai M."/>
            <person name="Futagami T."/>
            <person name="Toyoda A."/>
            <person name="Takaki Y."/>
            <person name="Nishi S."/>
            <person name="Hori S."/>
            <person name="Arai W."/>
            <person name="Tsubouchi T."/>
            <person name="Morono Y."/>
            <person name="Uchiyama I."/>
            <person name="Ito T."/>
            <person name="Fujiyama A."/>
            <person name="Inagaki F."/>
            <person name="Takami H."/>
        </authorList>
    </citation>
    <scope>NUCLEOTIDE SEQUENCE</scope>
    <source>
        <strain evidence="1">Expedition CK06-06</strain>
    </source>
</reference>
<accession>X0VPU5</accession>
<proteinExistence type="predicted"/>
<feature type="non-terminal residue" evidence="1">
    <location>
        <position position="32"/>
    </location>
</feature>
<dbReference type="Pfam" id="PF01219">
    <property type="entry name" value="DAGK_prokar"/>
    <property type="match status" value="1"/>
</dbReference>
<protein>
    <submittedName>
        <fullName evidence="1">Uncharacterized protein</fullName>
    </submittedName>
</protein>
<dbReference type="EMBL" id="BARS01038232">
    <property type="protein sequence ID" value="GAG20265.1"/>
    <property type="molecule type" value="Genomic_DNA"/>
</dbReference>
<dbReference type="GO" id="GO:0016020">
    <property type="term" value="C:membrane"/>
    <property type="evidence" value="ECO:0007669"/>
    <property type="project" value="InterPro"/>
</dbReference>
<dbReference type="Gene3D" id="1.10.3830.10">
    <property type="entry name" value="Diacylglycerol kinase (DAGK) domain"/>
    <property type="match status" value="1"/>
</dbReference>
<dbReference type="PROSITE" id="PS01069">
    <property type="entry name" value="DAGK_PROKAR"/>
    <property type="match status" value="1"/>
</dbReference>
<dbReference type="GO" id="GO:0008654">
    <property type="term" value="P:phospholipid biosynthetic process"/>
    <property type="evidence" value="ECO:0007669"/>
    <property type="project" value="InterPro"/>
</dbReference>
<evidence type="ECO:0000313" key="1">
    <source>
        <dbReference type="EMBL" id="GAG20265.1"/>
    </source>
</evidence>
<gene>
    <name evidence="1" type="ORF">S01H1_58523</name>
</gene>